<name>A0A843YML6_9BURK</name>
<dbReference type="OrthoDB" id="9781481at2"/>
<organism evidence="1 2">
    <name type="scientific">Glaciimonas soli</name>
    <dbReference type="NCBI Taxonomy" id="2590999"/>
    <lineage>
        <taxon>Bacteria</taxon>
        <taxon>Pseudomonadati</taxon>
        <taxon>Pseudomonadota</taxon>
        <taxon>Betaproteobacteria</taxon>
        <taxon>Burkholderiales</taxon>
        <taxon>Oxalobacteraceae</taxon>
        <taxon>Glaciimonas</taxon>
    </lineage>
</organism>
<evidence type="ECO:0000313" key="1">
    <source>
        <dbReference type="EMBL" id="MQR01119.1"/>
    </source>
</evidence>
<accession>A0A843YML6</accession>
<reference evidence="1 2" key="1">
    <citation type="submission" date="2019-10" db="EMBL/GenBank/DDBJ databases">
        <title>Glaciimonas soli sp. nov., a psychrophilic bacterium isolated from the forest soil of a high elevation mountain in Taiwan.</title>
        <authorList>
            <person name="Wang L.-T."/>
            <person name="Shieh W.Y."/>
        </authorList>
    </citation>
    <scope>NUCLEOTIDE SEQUENCE [LARGE SCALE GENOMIC DNA]</scope>
    <source>
        <strain evidence="1 2">GS1</strain>
    </source>
</reference>
<gene>
    <name evidence="1" type="ORF">GEV47_10545</name>
</gene>
<dbReference type="Proteomes" id="UP000451565">
    <property type="component" value="Unassembled WGS sequence"/>
</dbReference>
<evidence type="ECO:0008006" key="3">
    <source>
        <dbReference type="Google" id="ProtNLM"/>
    </source>
</evidence>
<proteinExistence type="predicted"/>
<dbReference type="NCBIfam" id="NF041411">
    <property type="entry name" value="XopAX"/>
    <property type="match status" value="1"/>
</dbReference>
<keyword evidence="2" id="KW-1185">Reference proteome</keyword>
<evidence type="ECO:0000313" key="2">
    <source>
        <dbReference type="Proteomes" id="UP000451565"/>
    </source>
</evidence>
<dbReference type="RefSeq" id="WP_153234713.1">
    <property type="nucleotide sequence ID" value="NZ_WINI01000004.1"/>
</dbReference>
<sequence>MDQQLSQHSYVVQFKVEYMRITNAEYTPLDILSELIGRTRGIKASDTKEFFSNERASHDWLETAWAEKIEVILESFRRYGTEVVPTQYIRDHGVDVRLRFENDAGNTQRIGFQIKSNKEADNNATKVKGGGESITATLKRQAFEAERHANIDEWWVISGFDMLKHRKLVSAITVELTSGKIDSLKIKHVTPREAMSFLQMEDNEIDAICTLLLCKDDEVLKMAQREIQELEIGAQNIVLTVLGAALEGERELSINDIESAALSNIGQNECELKEIPSAIETLESMGFLEYDHNSPYRVEPSIFVGLCALYFEGRARHDQTPHEATKFLIQMTGNLNRQKML</sequence>
<comment type="caution">
    <text evidence="1">The sequence shown here is derived from an EMBL/GenBank/DDBJ whole genome shotgun (WGS) entry which is preliminary data.</text>
</comment>
<protein>
    <recommendedName>
        <fullName evidence="3">Restriction endonuclease</fullName>
    </recommendedName>
</protein>
<dbReference type="AlphaFoldDB" id="A0A843YML6"/>
<dbReference type="EMBL" id="WINI01000004">
    <property type="protein sequence ID" value="MQR01119.1"/>
    <property type="molecule type" value="Genomic_DNA"/>
</dbReference>